<dbReference type="GO" id="GO:0030170">
    <property type="term" value="F:pyridoxal phosphate binding"/>
    <property type="evidence" value="ECO:0007669"/>
    <property type="project" value="InterPro"/>
</dbReference>
<evidence type="ECO:0000256" key="1">
    <source>
        <dbReference type="ARBA" id="ARBA00001933"/>
    </source>
</evidence>
<dbReference type="OrthoDB" id="10047078at2759"/>
<comment type="similarity">
    <text evidence="11">Belongs to the trans-sulfuration enzymes family.</text>
</comment>
<evidence type="ECO:0000256" key="9">
    <source>
        <dbReference type="ARBA" id="ARBA00066530"/>
    </source>
</evidence>
<dbReference type="FunCoup" id="A0A1Y1YMN1">
    <property type="interactions" value="232"/>
</dbReference>
<dbReference type="AlphaFoldDB" id="A0A1Y1YMN1"/>
<accession>A0A1Y1YMN1</accession>
<dbReference type="InParanoid" id="A0A1Y1YMN1"/>
<evidence type="ECO:0000313" key="13">
    <source>
        <dbReference type="EMBL" id="ORX99255.1"/>
    </source>
</evidence>
<dbReference type="InterPro" id="IPR015424">
    <property type="entry name" value="PyrdxlP-dep_Trfase"/>
</dbReference>
<evidence type="ECO:0000256" key="12">
    <source>
        <dbReference type="SAM" id="MobiDB-lite"/>
    </source>
</evidence>
<dbReference type="InterPro" id="IPR051750">
    <property type="entry name" value="Trans-sulfuration_enzymes"/>
</dbReference>
<comment type="catalytic activity">
    <reaction evidence="7">
        <text>O-succinyl-L-homoserine + L-cysteine = L,L-cystathionine + succinate + H(+)</text>
        <dbReference type="Rhea" id="RHEA:20397"/>
        <dbReference type="ChEBI" id="CHEBI:15378"/>
        <dbReference type="ChEBI" id="CHEBI:30031"/>
        <dbReference type="ChEBI" id="CHEBI:35235"/>
        <dbReference type="ChEBI" id="CHEBI:57661"/>
        <dbReference type="ChEBI" id="CHEBI:58161"/>
        <dbReference type="EC" id="2.5.1.48"/>
    </reaction>
</comment>
<dbReference type="InterPro" id="IPR054542">
    <property type="entry name" value="Cys_met_metab_PP"/>
</dbReference>
<sequence>MTISSTPSYPQYQKQEVVTPIPAHTPHAVSVCLPTWADNIAYEEGEPRIHSAMKSGYPRFCIHYNIKKLMSYCESKFAVEQESSMIFSTRRVAKRCRGFINKFYEFSEGEATPRIAEFTILPPAKSSYKPVTLQVVLFPKNAFPFAKSFWQHAGDGISSRLAEHCLFLLKEKEREEQNSRELIPKATQGNRHYNRGGFSGRASKGENRAEVEQEEKEVETYFEERYGRNLDVQYANQAKIFLRRRIAGVLNTENDGSDATADGERGIQGISENDVFLYPTGMSAIFHSHDTLLQTLPPQKSVCFGFPYVDTLKILQKFGPGCHFYGNGEEKDLDELEQLLESGEKILALYCEFPGNPLLKTPNLKRIRQLADKYEFAVVVDETVGNFVNVRVLEWADIVVSSLTKIFSGDSNVMGGSLVLNPHGRYYEQLQATLKQDYEDLMWSEDAIFLERNSRTFKQRIHKVNHHTETLCDFLASHPKVVKIFYPKYNMRESYDSFKSPEGGYGGLFSIILESEEAAIQFFDHLECAKGPSLGTNFTLVCPYTILAHYTELDWASQYGISRFLVRVSVGLECPEHLLKVFKEALDQITV</sequence>
<evidence type="ECO:0000313" key="14">
    <source>
        <dbReference type="Proteomes" id="UP000193498"/>
    </source>
</evidence>
<evidence type="ECO:0000256" key="10">
    <source>
        <dbReference type="ARBA" id="ARBA00083849"/>
    </source>
</evidence>
<dbReference type="Gene3D" id="3.90.1150.10">
    <property type="entry name" value="Aspartate Aminotransferase, domain 1"/>
    <property type="match status" value="1"/>
</dbReference>
<comment type="pathway">
    <text evidence="6">Amino-acid biosynthesis.</text>
</comment>
<keyword evidence="4 11" id="KW-0663">Pyridoxal phosphate</keyword>
<dbReference type="GO" id="GO:0019346">
    <property type="term" value="P:transsulfuration"/>
    <property type="evidence" value="ECO:0007669"/>
    <property type="project" value="InterPro"/>
</dbReference>
<keyword evidence="3 13" id="KW-0808">Transferase</keyword>
<protein>
    <recommendedName>
        <fullName evidence="9">cystathionine gamma-synthase</fullName>
        <ecNumber evidence="9">2.5.1.48</ecNumber>
    </recommendedName>
    <alternativeName>
        <fullName evidence="10">O-succinylhomoserine (thiol)-lyase</fullName>
    </alternativeName>
</protein>
<reference evidence="13 14" key="1">
    <citation type="submission" date="2016-07" db="EMBL/GenBank/DDBJ databases">
        <title>Pervasive Adenine N6-methylation of Active Genes in Fungi.</title>
        <authorList>
            <consortium name="DOE Joint Genome Institute"/>
            <person name="Mondo S.J."/>
            <person name="Dannebaum R.O."/>
            <person name="Kuo R.C."/>
            <person name="Labutti K."/>
            <person name="Haridas S."/>
            <person name="Kuo A."/>
            <person name="Salamov A."/>
            <person name="Ahrendt S.R."/>
            <person name="Lipzen A."/>
            <person name="Sullivan W."/>
            <person name="Andreopoulos W.B."/>
            <person name="Clum A."/>
            <person name="Lindquist E."/>
            <person name="Daum C."/>
            <person name="Ramamoorthy G.K."/>
            <person name="Gryganskyi A."/>
            <person name="Culley D."/>
            <person name="Magnuson J.K."/>
            <person name="James T.Y."/>
            <person name="O'Malley M.A."/>
            <person name="Stajich J.E."/>
            <person name="Spatafora J.W."/>
            <person name="Visel A."/>
            <person name="Grigoriev I.V."/>
        </authorList>
    </citation>
    <scope>NUCLEOTIDE SEQUENCE [LARGE SCALE GENOMIC DNA]</scope>
    <source>
        <strain evidence="13 14">CBS 931.73</strain>
    </source>
</reference>
<evidence type="ECO:0000256" key="2">
    <source>
        <dbReference type="ARBA" id="ARBA00022605"/>
    </source>
</evidence>
<comment type="cofactor">
    <cofactor evidence="1 11">
        <name>pyridoxal 5'-phosphate</name>
        <dbReference type="ChEBI" id="CHEBI:597326"/>
    </cofactor>
</comment>
<feature type="region of interest" description="Disordered" evidence="12">
    <location>
        <begin position="189"/>
        <end position="212"/>
    </location>
</feature>
<dbReference type="EC" id="2.5.1.48" evidence="9"/>
<comment type="caution">
    <text evidence="13">The sequence shown here is derived from an EMBL/GenBank/DDBJ whole genome shotgun (WGS) entry which is preliminary data.</text>
</comment>
<comment type="function">
    <text evidence="8">Catalyzes the formation of L-cystathionine from O-succinyl-L-homoserine (OSHS) and L-cysteine, via a gamma-replacement reaction. In the absence of thiol, catalyzes gamma-elimination to form 2-oxobutanoate, succinate and ammonia.</text>
</comment>
<dbReference type="PROSITE" id="PS00868">
    <property type="entry name" value="CYS_MET_METAB_PP"/>
    <property type="match status" value="1"/>
</dbReference>
<dbReference type="Proteomes" id="UP000193498">
    <property type="component" value="Unassembled WGS sequence"/>
</dbReference>
<dbReference type="SUPFAM" id="SSF53383">
    <property type="entry name" value="PLP-dependent transferases"/>
    <property type="match status" value="1"/>
</dbReference>
<proteinExistence type="inferred from homology"/>
<dbReference type="PANTHER" id="PTHR42699:SF1">
    <property type="entry name" value="CYSTATHIONINE GAMMA-SYNTHASE-RELATED"/>
    <property type="match status" value="1"/>
</dbReference>
<dbReference type="Gene3D" id="3.40.640.10">
    <property type="entry name" value="Type I PLP-dependent aspartate aminotransferase-like (Major domain)"/>
    <property type="match status" value="1"/>
</dbReference>
<keyword evidence="5" id="KW-0486">Methionine biosynthesis</keyword>
<dbReference type="Pfam" id="PF01053">
    <property type="entry name" value="Cys_Met_Meta_PP"/>
    <property type="match status" value="1"/>
</dbReference>
<dbReference type="InterPro" id="IPR015422">
    <property type="entry name" value="PyrdxlP-dep_Trfase_small"/>
</dbReference>
<evidence type="ECO:0000256" key="3">
    <source>
        <dbReference type="ARBA" id="ARBA00022679"/>
    </source>
</evidence>
<evidence type="ECO:0000256" key="8">
    <source>
        <dbReference type="ARBA" id="ARBA00058439"/>
    </source>
</evidence>
<name>A0A1Y1YMN1_9FUNG</name>
<dbReference type="FunFam" id="3.90.1150.10:FF:000063">
    <property type="entry name" value="Probable cystathionine gamma-synthase"/>
    <property type="match status" value="1"/>
</dbReference>
<keyword evidence="2" id="KW-0028">Amino-acid biosynthesis</keyword>
<evidence type="ECO:0000256" key="11">
    <source>
        <dbReference type="RuleBase" id="RU362118"/>
    </source>
</evidence>
<dbReference type="GO" id="GO:0003962">
    <property type="term" value="F:cystathionine gamma-synthase activity"/>
    <property type="evidence" value="ECO:0007669"/>
    <property type="project" value="UniProtKB-EC"/>
</dbReference>
<gene>
    <name evidence="13" type="ORF">K493DRAFT_335826</name>
</gene>
<dbReference type="EMBL" id="MCFE01000100">
    <property type="protein sequence ID" value="ORX99255.1"/>
    <property type="molecule type" value="Genomic_DNA"/>
</dbReference>
<dbReference type="InterPro" id="IPR015421">
    <property type="entry name" value="PyrdxlP-dep_Trfase_major"/>
</dbReference>
<dbReference type="InterPro" id="IPR000277">
    <property type="entry name" value="Cys/Met-Metab_PyrdxlP-dep_enz"/>
</dbReference>
<dbReference type="GO" id="GO:0009086">
    <property type="term" value="P:methionine biosynthetic process"/>
    <property type="evidence" value="ECO:0007669"/>
    <property type="project" value="UniProtKB-KW"/>
</dbReference>
<dbReference type="STRING" id="1314790.A0A1Y1YMN1"/>
<evidence type="ECO:0000256" key="7">
    <source>
        <dbReference type="ARBA" id="ARBA00051441"/>
    </source>
</evidence>
<keyword evidence="14" id="KW-1185">Reference proteome</keyword>
<dbReference type="PANTHER" id="PTHR42699">
    <property type="match status" value="1"/>
</dbReference>
<evidence type="ECO:0000256" key="6">
    <source>
        <dbReference type="ARBA" id="ARBA00029440"/>
    </source>
</evidence>
<organism evidence="13 14">
    <name type="scientific">Basidiobolus meristosporus CBS 931.73</name>
    <dbReference type="NCBI Taxonomy" id="1314790"/>
    <lineage>
        <taxon>Eukaryota</taxon>
        <taxon>Fungi</taxon>
        <taxon>Fungi incertae sedis</taxon>
        <taxon>Zoopagomycota</taxon>
        <taxon>Entomophthoromycotina</taxon>
        <taxon>Basidiobolomycetes</taxon>
        <taxon>Basidiobolales</taxon>
        <taxon>Basidiobolaceae</taxon>
        <taxon>Basidiobolus</taxon>
    </lineage>
</organism>
<dbReference type="FunFam" id="3.40.640.10:FF:000111">
    <property type="entry name" value="Cystathionine gamma-synthase"/>
    <property type="match status" value="1"/>
</dbReference>
<evidence type="ECO:0000256" key="5">
    <source>
        <dbReference type="ARBA" id="ARBA00023167"/>
    </source>
</evidence>
<evidence type="ECO:0000256" key="4">
    <source>
        <dbReference type="ARBA" id="ARBA00022898"/>
    </source>
</evidence>